<dbReference type="Gene3D" id="3.30.420.10">
    <property type="entry name" value="Ribonuclease H-like superfamily/Ribonuclease H"/>
    <property type="match status" value="1"/>
</dbReference>
<feature type="domain" description="Integrase catalytic" evidence="3">
    <location>
        <begin position="451"/>
        <end position="641"/>
    </location>
</feature>
<dbReference type="AlphaFoldDB" id="A0A5N6P4C4"/>
<evidence type="ECO:0000259" key="3">
    <source>
        <dbReference type="PROSITE" id="PS50994"/>
    </source>
</evidence>
<gene>
    <name evidence="4" type="ORF">E3N88_14773</name>
</gene>
<dbReference type="SUPFAM" id="SSF53098">
    <property type="entry name" value="Ribonuclease H-like"/>
    <property type="match status" value="1"/>
</dbReference>
<name>A0A5N6P4C4_9ASTR</name>
<dbReference type="Proteomes" id="UP000326396">
    <property type="component" value="Linkage Group LG15"/>
</dbReference>
<keyword evidence="5" id="KW-1185">Reference proteome</keyword>
<dbReference type="PANTHER" id="PTHR42648">
    <property type="entry name" value="TRANSPOSASE, PUTATIVE-RELATED"/>
    <property type="match status" value="1"/>
</dbReference>
<proteinExistence type="predicted"/>
<dbReference type="InterPro" id="IPR012337">
    <property type="entry name" value="RNaseH-like_sf"/>
</dbReference>
<dbReference type="InterPro" id="IPR001584">
    <property type="entry name" value="Integrase_cat-core"/>
</dbReference>
<dbReference type="Pfam" id="PF25597">
    <property type="entry name" value="SH3_retrovirus"/>
    <property type="match status" value="1"/>
</dbReference>
<evidence type="ECO:0000256" key="1">
    <source>
        <dbReference type="ARBA" id="ARBA00022670"/>
    </source>
</evidence>
<dbReference type="GO" id="GO:0003676">
    <property type="term" value="F:nucleic acid binding"/>
    <property type="evidence" value="ECO:0007669"/>
    <property type="project" value="InterPro"/>
</dbReference>
<evidence type="ECO:0000313" key="5">
    <source>
        <dbReference type="Proteomes" id="UP000326396"/>
    </source>
</evidence>
<sequence length="867" mass="98869">MSSKRARFGAHQKRRGRSEGQDSTKSYARSAMANNNQRNAFPPITLQWPVLTATNYTIWVVKLKAIFNAHGLWEAIEPGIGANPANPADAKKNSAAIAYLFQAMPEYQILQVANLNTAREIWESLKTRYVGVDRFKKARLATLKNEFESIRMKENESIDEFAGRLSAISSKSMDLGEQIEEKTLVRKLLNSLPERFILIVASIEQFVDLDTILFQEAIGRVKAFEERANMKKKQSSVKEDDQLLLTYSQWQQRNKGYDSKGKNDCPAPGINNQEANMAQVNDDEESVGPALFMMNSEVKKEVVFLNERRVIPTSYETEPVDEQVWYLDNGASNHMSGNVSIFSSIDRSVGGTVKFGDGSTVVIEGRGSIILEGKQDEQKLLTDVYYIPHLRNNIFSLGQATEAGCEVKMKDEFLWLSDHDGRLLMKVKRSPNRLYKLSIKSVIPKCFMTEMSKTPWLWHGRLGHVNFDSLRLMSSKNMVKGVPLISHPQQVCDACLAGSKYFMLIVDDFTKYMWCHLLKSKDQALEAFKVFKGKVENKYDLKLKTLRSDRGGEFTSHDFNDYCAKEGVERQVTAPYSPQQNGSVERRNRSILNMTRSMMNAMKLPQDLWAESVRHSVYLLNRLYTKPLVNKTPYEVLKGRKPNLQDVKVFGCVGYVKVTKPGLKKLEDRSISMVHLGMEPGTKGYRMYDVENNKIVVSRDVRFDETRGWDWSNYIRRLSDNSQSWIEFSVQSEDAEEIEGMTIGQNEQPMVQPQQEQVLRRSTWSHSLPIRLNDYVLEGSGQHNLNLLDEVLFVELLLAQDEEPTSLIQAASALIKSGPSWFLASLEFRLNQKFEAGFASSGRFFFCKKPRHLSCLCLDYAVFLARV</sequence>
<protein>
    <recommendedName>
        <fullName evidence="3">Integrase catalytic domain-containing protein</fullName>
    </recommendedName>
</protein>
<organism evidence="4 5">
    <name type="scientific">Mikania micrantha</name>
    <name type="common">bitter vine</name>
    <dbReference type="NCBI Taxonomy" id="192012"/>
    <lineage>
        <taxon>Eukaryota</taxon>
        <taxon>Viridiplantae</taxon>
        <taxon>Streptophyta</taxon>
        <taxon>Embryophyta</taxon>
        <taxon>Tracheophyta</taxon>
        <taxon>Spermatophyta</taxon>
        <taxon>Magnoliopsida</taxon>
        <taxon>eudicotyledons</taxon>
        <taxon>Gunneridae</taxon>
        <taxon>Pentapetalae</taxon>
        <taxon>asterids</taxon>
        <taxon>campanulids</taxon>
        <taxon>Asterales</taxon>
        <taxon>Asteraceae</taxon>
        <taxon>Asteroideae</taxon>
        <taxon>Heliantheae alliance</taxon>
        <taxon>Eupatorieae</taxon>
        <taxon>Mikania</taxon>
    </lineage>
</organism>
<dbReference type="InterPro" id="IPR057670">
    <property type="entry name" value="SH3_retrovirus"/>
</dbReference>
<dbReference type="GO" id="GO:0006508">
    <property type="term" value="P:proteolysis"/>
    <property type="evidence" value="ECO:0007669"/>
    <property type="project" value="UniProtKB-KW"/>
</dbReference>
<dbReference type="InterPro" id="IPR025724">
    <property type="entry name" value="GAG-pre-integrase_dom"/>
</dbReference>
<comment type="caution">
    <text evidence="4">The sequence shown here is derived from an EMBL/GenBank/DDBJ whole genome shotgun (WGS) entry which is preliminary data.</text>
</comment>
<dbReference type="Pfam" id="PF00665">
    <property type="entry name" value="rve"/>
    <property type="match status" value="1"/>
</dbReference>
<reference evidence="4 5" key="1">
    <citation type="submission" date="2019-05" db="EMBL/GenBank/DDBJ databases">
        <title>Mikania micrantha, genome provides insights into the molecular mechanism of rapid growth.</title>
        <authorList>
            <person name="Liu B."/>
        </authorList>
    </citation>
    <scope>NUCLEOTIDE SEQUENCE [LARGE SCALE GENOMIC DNA]</scope>
    <source>
        <strain evidence="4">NLD-2019</strain>
        <tissue evidence="4">Leaf</tissue>
    </source>
</reference>
<dbReference type="GO" id="GO:0015074">
    <property type="term" value="P:DNA integration"/>
    <property type="evidence" value="ECO:0007669"/>
    <property type="project" value="InterPro"/>
</dbReference>
<dbReference type="GO" id="GO:0008233">
    <property type="term" value="F:peptidase activity"/>
    <property type="evidence" value="ECO:0007669"/>
    <property type="project" value="UniProtKB-KW"/>
</dbReference>
<dbReference type="OrthoDB" id="1000085at2759"/>
<accession>A0A5N6P4C4</accession>
<dbReference type="InterPro" id="IPR054722">
    <property type="entry name" value="PolX-like_BBD"/>
</dbReference>
<evidence type="ECO:0000256" key="2">
    <source>
        <dbReference type="SAM" id="MobiDB-lite"/>
    </source>
</evidence>
<dbReference type="EMBL" id="SZYD01000007">
    <property type="protein sequence ID" value="KAD5803413.1"/>
    <property type="molecule type" value="Genomic_DNA"/>
</dbReference>
<dbReference type="InterPro" id="IPR039537">
    <property type="entry name" value="Retrotran_Ty1/copia-like"/>
</dbReference>
<dbReference type="InterPro" id="IPR036397">
    <property type="entry name" value="RNaseH_sf"/>
</dbReference>
<evidence type="ECO:0000313" key="4">
    <source>
        <dbReference type="EMBL" id="KAD5803413.1"/>
    </source>
</evidence>
<dbReference type="PANTHER" id="PTHR42648:SF25">
    <property type="entry name" value="RNA-DIRECTED DNA POLYMERASE"/>
    <property type="match status" value="1"/>
</dbReference>
<keyword evidence="1" id="KW-0378">Hydrolase</keyword>
<feature type="region of interest" description="Disordered" evidence="2">
    <location>
        <begin position="1"/>
        <end position="27"/>
    </location>
</feature>
<dbReference type="Pfam" id="PF13976">
    <property type="entry name" value="gag_pre-integrs"/>
    <property type="match status" value="1"/>
</dbReference>
<feature type="compositionally biased region" description="Basic residues" evidence="2">
    <location>
        <begin position="1"/>
        <end position="16"/>
    </location>
</feature>
<dbReference type="Pfam" id="PF14223">
    <property type="entry name" value="Retrotran_gag_2"/>
    <property type="match status" value="1"/>
</dbReference>
<dbReference type="Pfam" id="PF22936">
    <property type="entry name" value="Pol_BBD"/>
    <property type="match status" value="1"/>
</dbReference>
<dbReference type="PROSITE" id="PS50994">
    <property type="entry name" value="INTEGRASE"/>
    <property type="match status" value="1"/>
</dbReference>
<keyword evidence="1" id="KW-0645">Protease</keyword>